<gene>
    <name evidence="1" type="ORF">R4I43_20130</name>
</gene>
<dbReference type="EMBL" id="JAWLNX010000014">
    <property type="protein sequence ID" value="MEB3369721.1"/>
    <property type="molecule type" value="Genomic_DNA"/>
</dbReference>
<proteinExistence type="predicted"/>
<comment type="caution">
    <text evidence="1">The sequence shown here is derived from an EMBL/GenBank/DDBJ whole genome shotgun (WGS) entry which is preliminary data.</text>
</comment>
<organism evidence="1 2">
    <name type="scientific">Saccharopolyspora mangrovi</name>
    <dbReference type="NCBI Taxonomy" id="3082379"/>
    <lineage>
        <taxon>Bacteria</taxon>
        <taxon>Bacillati</taxon>
        <taxon>Actinomycetota</taxon>
        <taxon>Actinomycetes</taxon>
        <taxon>Pseudonocardiales</taxon>
        <taxon>Pseudonocardiaceae</taxon>
        <taxon>Saccharopolyspora</taxon>
    </lineage>
</organism>
<accession>A0ABU6AE44</accession>
<name>A0ABU6AE44_9PSEU</name>
<evidence type="ECO:0000313" key="1">
    <source>
        <dbReference type="EMBL" id="MEB3369721.1"/>
    </source>
</evidence>
<dbReference type="RefSeq" id="WP_324267207.1">
    <property type="nucleotide sequence ID" value="NZ_JAWLNX010000014.1"/>
</dbReference>
<dbReference type="Proteomes" id="UP001327093">
    <property type="component" value="Unassembled WGS sequence"/>
</dbReference>
<sequence>MYRNPCTGTWICDSVGTRARPGPDSARTVCRTHLEAVRVAVTAAPARQLPADARFPVLDDVHPAEG</sequence>
<protein>
    <submittedName>
        <fullName evidence="1">Uncharacterized protein</fullName>
    </submittedName>
</protein>
<reference evidence="1 2" key="1">
    <citation type="submission" date="2023-10" db="EMBL/GenBank/DDBJ databases">
        <title>Saccharopolyspora sp. nov., isolated from mangrove soil.</title>
        <authorList>
            <person name="Lu Y."/>
            <person name="Liu W."/>
        </authorList>
    </citation>
    <scope>NUCLEOTIDE SEQUENCE [LARGE SCALE GENOMIC DNA]</scope>
    <source>
        <strain evidence="1 2">S2-29</strain>
    </source>
</reference>
<evidence type="ECO:0000313" key="2">
    <source>
        <dbReference type="Proteomes" id="UP001327093"/>
    </source>
</evidence>
<keyword evidence="2" id="KW-1185">Reference proteome</keyword>